<feature type="non-terminal residue" evidence="2">
    <location>
        <position position="1"/>
    </location>
</feature>
<evidence type="ECO:0000256" key="1">
    <source>
        <dbReference type="SAM" id="MobiDB-lite"/>
    </source>
</evidence>
<protein>
    <recommendedName>
        <fullName evidence="4">BHLH domain-containing protein</fullName>
    </recommendedName>
</protein>
<comment type="caution">
    <text evidence="2">The sequence shown here is derived from an EMBL/GenBank/DDBJ whole genome shotgun (WGS) entry which is preliminary data.</text>
</comment>
<keyword evidence="3" id="KW-1185">Reference proteome</keyword>
<evidence type="ECO:0000313" key="2">
    <source>
        <dbReference type="EMBL" id="KAJ7704843.1"/>
    </source>
</evidence>
<feature type="region of interest" description="Disordered" evidence="1">
    <location>
        <begin position="1"/>
        <end position="32"/>
    </location>
</feature>
<feature type="compositionally biased region" description="Basic and acidic residues" evidence="1">
    <location>
        <begin position="16"/>
        <end position="32"/>
    </location>
</feature>
<dbReference type="AlphaFoldDB" id="A0AAD7GTM0"/>
<name>A0AAD7GTM0_MYCRO</name>
<dbReference type="EMBL" id="JARKIE010000009">
    <property type="protein sequence ID" value="KAJ7704843.1"/>
    <property type="molecule type" value="Genomic_DNA"/>
</dbReference>
<dbReference type="Proteomes" id="UP001221757">
    <property type="component" value="Unassembled WGS sequence"/>
</dbReference>
<organism evidence="2 3">
    <name type="scientific">Mycena rosella</name>
    <name type="common">Pink bonnet</name>
    <name type="synonym">Agaricus rosellus</name>
    <dbReference type="NCBI Taxonomy" id="1033263"/>
    <lineage>
        <taxon>Eukaryota</taxon>
        <taxon>Fungi</taxon>
        <taxon>Dikarya</taxon>
        <taxon>Basidiomycota</taxon>
        <taxon>Agaricomycotina</taxon>
        <taxon>Agaricomycetes</taxon>
        <taxon>Agaricomycetidae</taxon>
        <taxon>Agaricales</taxon>
        <taxon>Marasmiineae</taxon>
        <taxon>Mycenaceae</taxon>
        <taxon>Mycena</taxon>
    </lineage>
</organism>
<evidence type="ECO:0008006" key="4">
    <source>
        <dbReference type="Google" id="ProtNLM"/>
    </source>
</evidence>
<accession>A0AAD7GTM0</accession>
<evidence type="ECO:0000313" key="3">
    <source>
        <dbReference type="Proteomes" id="UP001221757"/>
    </source>
</evidence>
<gene>
    <name evidence="2" type="ORF">B0H17DRAFT_920862</name>
</gene>
<sequence>DAGGLPQRKTAQRANTAERRATHNPVERMRRETLNGRFLVRSLLTRMQGCALTYSHRRSSHSSRPSRRCAARARLQSLISLCSSILLCAGWEGERSEMRHGGPSGAAFTALCGGVSGRGCV</sequence>
<reference evidence="2" key="1">
    <citation type="submission" date="2023-03" db="EMBL/GenBank/DDBJ databases">
        <title>Massive genome expansion in bonnet fungi (Mycena s.s.) driven by repeated elements and novel gene families across ecological guilds.</title>
        <authorList>
            <consortium name="Lawrence Berkeley National Laboratory"/>
            <person name="Harder C.B."/>
            <person name="Miyauchi S."/>
            <person name="Viragh M."/>
            <person name="Kuo A."/>
            <person name="Thoen E."/>
            <person name="Andreopoulos B."/>
            <person name="Lu D."/>
            <person name="Skrede I."/>
            <person name="Drula E."/>
            <person name="Henrissat B."/>
            <person name="Morin E."/>
            <person name="Kohler A."/>
            <person name="Barry K."/>
            <person name="LaButti K."/>
            <person name="Morin E."/>
            <person name="Salamov A."/>
            <person name="Lipzen A."/>
            <person name="Mereny Z."/>
            <person name="Hegedus B."/>
            <person name="Baldrian P."/>
            <person name="Stursova M."/>
            <person name="Weitz H."/>
            <person name="Taylor A."/>
            <person name="Grigoriev I.V."/>
            <person name="Nagy L.G."/>
            <person name="Martin F."/>
            <person name="Kauserud H."/>
        </authorList>
    </citation>
    <scope>NUCLEOTIDE SEQUENCE</scope>
    <source>
        <strain evidence="2">CBHHK067</strain>
    </source>
</reference>
<proteinExistence type="predicted"/>